<dbReference type="EMBL" id="CP074132">
    <property type="protein sequence ID" value="QUX29240.1"/>
    <property type="molecule type" value="Genomic_DNA"/>
</dbReference>
<dbReference type="CDD" id="cd07750">
    <property type="entry name" value="PolyPPase_VTC_like"/>
    <property type="match status" value="1"/>
</dbReference>
<dbReference type="Gene3D" id="3.20.100.30">
    <property type="entry name" value="VTC, catalytic tunnel domain"/>
    <property type="match status" value="1"/>
</dbReference>
<evidence type="ECO:0000313" key="2">
    <source>
        <dbReference type="EMBL" id="QUX29240.1"/>
    </source>
</evidence>
<accession>A0ABX8C4D1</accession>
<evidence type="ECO:0000313" key="3">
    <source>
        <dbReference type="Proteomes" id="UP000678016"/>
    </source>
</evidence>
<reference evidence="3" key="1">
    <citation type="submission" date="2021-05" db="EMBL/GenBank/DDBJ databases">
        <title>Direct Submission.</title>
        <authorList>
            <person name="Li K."/>
            <person name="Gao J."/>
        </authorList>
    </citation>
    <scope>NUCLEOTIDE SEQUENCE [LARGE SCALE GENOMIC DNA]</scope>
    <source>
        <strain evidence="3">HDS12</strain>
    </source>
</reference>
<dbReference type="InterPro" id="IPR042267">
    <property type="entry name" value="VTC_sf"/>
</dbReference>
<proteinExistence type="predicted"/>
<sequence>MSTAVLAPAQTLVTVETPMTLDALRPVETPAPSDVPSPVLAGLSPMSLAEINERAALVTRTCRKYLVPVELLEPLFASAGERFGVLAIDGQRDFRYSSTYFDTPDLRTFHDHRQGRRVRFKARTRTYVDTGTRMFEIKLKGARGITDKTRIAYTGPPDRMTPEARRFLDDTLVSYGIEAPDVLRASAVTDYRRTTVVAFSGEERVTVDTGLVGYRAGWSVRMRPEAVLLEIKTRGGLTATERRLHEHGVREARFTKYGATVAALEPRLRGNRWHRAMGACLDHPAPCTLERARVGAAPVR</sequence>
<protein>
    <submittedName>
        <fullName evidence="2">Polyphosphate polymerase domain-containing protein</fullName>
    </submittedName>
</protein>
<dbReference type="Proteomes" id="UP000678016">
    <property type="component" value="Chromosome"/>
</dbReference>
<name>A0ABX8C4D1_9ACTN</name>
<dbReference type="Pfam" id="PF09359">
    <property type="entry name" value="VTC"/>
    <property type="match status" value="1"/>
</dbReference>
<evidence type="ECO:0000259" key="1">
    <source>
        <dbReference type="Pfam" id="PF09359"/>
    </source>
</evidence>
<keyword evidence="3" id="KW-1185">Reference proteome</keyword>
<gene>
    <name evidence="2" type="ORF">KGD83_01165</name>
</gene>
<dbReference type="InterPro" id="IPR018966">
    <property type="entry name" value="VTC_domain"/>
</dbReference>
<feature type="domain" description="VTC" evidence="1">
    <location>
        <begin position="60"/>
        <end position="264"/>
    </location>
</feature>
<dbReference type="RefSeq" id="WP_212642115.1">
    <property type="nucleotide sequence ID" value="NZ_CP074132.1"/>
</dbReference>
<organism evidence="2 3">
    <name type="scientific">Nocardiopsis akebiae</name>
    <dbReference type="NCBI Taxonomy" id="2831968"/>
    <lineage>
        <taxon>Bacteria</taxon>
        <taxon>Bacillati</taxon>
        <taxon>Actinomycetota</taxon>
        <taxon>Actinomycetes</taxon>
        <taxon>Streptosporangiales</taxon>
        <taxon>Nocardiopsidaceae</taxon>
        <taxon>Nocardiopsis</taxon>
    </lineage>
</organism>